<evidence type="ECO:0000256" key="3">
    <source>
        <dbReference type="ARBA" id="ARBA00022729"/>
    </source>
</evidence>
<dbReference type="EMBL" id="JRAI01000008">
    <property type="protein sequence ID" value="KGN87798.1"/>
    <property type="molecule type" value="Genomic_DNA"/>
</dbReference>
<sequence length="445" mass="49642">MMLIKMRYIAFAAFVSVLFGCNKGVEPQPDTQPDVYLAVTARAAHTNGEESINMDMEDFEDRVHSLSMLVFDSGTGNKIAEHFTTTIESGVASYAFTTKLTPGQRDFFFIANMPDSQAAMSAIANKTDMHNFMNQVRELATTHYLGATDNSGFPMAREYRNQTVAIGGTPSNPMPFKPNGEENVKLIRVVGKLEINLTVGIDNLEKVELFNANRHFSLSSIQTPPTQYFGPIEMRRVQNANTFLAYMPEAIVEPTNWWGNTGDIENKPINFFRITTKGGIMYDVPIITHDNAIPGGQYLPFAKAELSQKPDYTIYRNHHYKYQVKNLPDKIEVKYSISDWNVVTNDTYMGYGYNVEVDDEGNITITNTIPNCDPHIVRLKAQNGAYFGTDATHTMVEFSQLADGATQTFKVNKDAVPVGSAYLEVYYNQVPGTAGAGPDKVFIKK</sequence>
<evidence type="ECO:0000256" key="2">
    <source>
        <dbReference type="ARBA" id="ARBA00007248"/>
    </source>
</evidence>
<dbReference type="Proteomes" id="UP000030130">
    <property type="component" value="Unassembled WGS sequence"/>
</dbReference>
<reference evidence="8 9" key="1">
    <citation type="submission" date="2014-08" db="EMBL/GenBank/DDBJ databases">
        <title>Porphyromonas gulae strain:COT-052_OH1451 Genome sequencing.</title>
        <authorList>
            <person name="Wallis C."/>
            <person name="Deusch O."/>
            <person name="O'Flynn C."/>
            <person name="Davis I."/>
            <person name="Jospin G."/>
            <person name="Darling A.E."/>
            <person name="Coil D.A."/>
            <person name="Alexiev A."/>
            <person name="Horsfall A."/>
            <person name="Kirkwood N."/>
            <person name="Harris S."/>
            <person name="Eisen J.A."/>
        </authorList>
    </citation>
    <scope>NUCLEOTIDE SEQUENCE [LARGE SCALE GENOMIC DNA]</scope>
    <source>
        <strain evidence="9">COT-052 OH1451</strain>
    </source>
</reference>
<evidence type="ECO:0000256" key="4">
    <source>
        <dbReference type="ARBA" id="ARBA00023136"/>
    </source>
</evidence>
<comment type="subcellular location">
    <subcellularLocation>
        <location evidence="1">Cell outer membrane</location>
    </subcellularLocation>
</comment>
<dbReference type="PROSITE" id="PS51257">
    <property type="entry name" value="PROKAR_LIPOPROTEIN"/>
    <property type="match status" value="1"/>
</dbReference>
<dbReference type="AlphaFoldDB" id="A0A0A2F9X6"/>
<name>A0A0A2F9X6_9PORP</name>
<comment type="similarity">
    <text evidence="2">Belongs to the bacteroidetes fimbrillin superfamily. FimB/Mfa2 family.</text>
</comment>
<organism evidence="8 9">
    <name type="scientific">Porphyromonas gulae</name>
    <dbReference type="NCBI Taxonomy" id="111105"/>
    <lineage>
        <taxon>Bacteria</taxon>
        <taxon>Pseudomonadati</taxon>
        <taxon>Bacteroidota</taxon>
        <taxon>Bacteroidia</taxon>
        <taxon>Bacteroidales</taxon>
        <taxon>Porphyromonadaceae</taxon>
        <taxon>Porphyromonas</taxon>
    </lineage>
</organism>
<dbReference type="InterPro" id="IPR014941">
    <property type="entry name" value="FimB/Mfa2/Mfa3"/>
</dbReference>
<gene>
    <name evidence="8" type="ORF">HR08_01650</name>
</gene>
<protein>
    <submittedName>
        <fullName evidence="8">Major fimbrial subunit protein (FimA)</fullName>
    </submittedName>
</protein>
<proteinExistence type="inferred from homology"/>
<dbReference type="RefSeq" id="WP_039420084.1">
    <property type="nucleotide sequence ID" value="NZ_JRAI01000008.1"/>
</dbReference>
<keyword evidence="3" id="KW-0732">Signal</keyword>
<evidence type="ECO:0000256" key="1">
    <source>
        <dbReference type="ARBA" id="ARBA00004442"/>
    </source>
</evidence>
<accession>A0A0A2F9X6</accession>
<dbReference type="Pfam" id="PF08842">
    <property type="entry name" value="Mfa2"/>
    <property type="match status" value="1"/>
</dbReference>
<dbReference type="OrthoDB" id="1014294at2"/>
<evidence type="ECO:0000256" key="7">
    <source>
        <dbReference type="ARBA" id="ARBA00023288"/>
    </source>
</evidence>
<comment type="caution">
    <text evidence="8">The sequence shown here is derived from an EMBL/GenBank/DDBJ whole genome shotgun (WGS) entry which is preliminary data.</text>
</comment>
<evidence type="ECO:0000313" key="9">
    <source>
        <dbReference type="Proteomes" id="UP000030130"/>
    </source>
</evidence>
<keyword evidence="5" id="KW-0564">Palmitate</keyword>
<evidence type="ECO:0000256" key="5">
    <source>
        <dbReference type="ARBA" id="ARBA00023139"/>
    </source>
</evidence>
<dbReference type="GO" id="GO:0009279">
    <property type="term" value="C:cell outer membrane"/>
    <property type="evidence" value="ECO:0007669"/>
    <property type="project" value="UniProtKB-SubCell"/>
</dbReference>
<keyword evidence="6" id="KW-0998">Cell outer membrane</keyword>
<keyword evidence="4" id="KW-0472">Membrane</keyword>
<dbReference type="eggNOG" id="ENOG502ZBHU">
    <property type="taxonomic scope" value="Bacteria"/>
</dbReference>
<evidence type="ECO:0000256" key="6">
    <source>
        <dbReference type="ARBA" id="ARBA00023237"/>
    </source>
</evidence>
<evidence type="ECO:0000313" key="8">
    <source>
        <dbReference type="EMBL" id="KGN87798.1"/>
    </source>
</evidence>
<keyword evidence="7" id="KW-0449">Lipoprotein</keyword>